<proteinExistence type="predicted"/>
<name>A0ABN0XLD6_9LACT</name>
<dbReference type="InterPro" id="IPR013780">
    <property type="entry name" value="Glyco_hydro_b"/>
</dbReference>
<evidence type="ECO:0000313" key="2">
    <source>
        <dbReference type="EMBL" id="GAA0367095.1"/>
    </source>
</evidence>
<organism evidence="2 3">
    <name type="scientific">Alkalibacterium iburiense</name>
    <dbReference type="NCBI Taxonomy" id="290589"/>
    <lineage>
        <taxon>Bacteria</taxon>
        <taxon>Bacillati</taxon>
        <taxon>Bacillota</taxon>
        <taxon>Bacilli</taxon>
        <taxon>Lactobacillales</taxon>
        <taxon>Carnobacteriaceae</taxon>
        <taxon>Alkalibacterium</taxon>
    </lineage>
</organism>
<reference evidence="2 3" key="1">
    <citation type="journal article" date="2019" name="Int. J. Syst. Evol. Microbiol.">
        <title>The Global Catalogue of Microorganisms (GCM) 10K type strain sequencing project: providing services to taxonomists for standard genome sequencing and annotation.</title>
        <authorList>
            <consortium name="The Broad Institute Genomics Platform"/>
            <consortium name="The Broad Institute Genome Sequencing Center for Infectious Disease"/>
            <person name="Wu L."/>
            <person name="Ma J."/>
        </authorList>
    </citation>
    <scope>NUCLEOTIDE SEQUENCE [LARGE SCALE GENOMIC DNA]</scope>
    <source>
        <strain evidence="2 3">JCM 12662</strain>
    </source>
</reference>
<dbReference type="Proteomes" id="UP001501166">
    <property type="component" value="Unassembled WGS sequence"/>
</dbReference>
<sequence length="219" mass="24240">MDVYRSLDSVPVFAKAGAIIPMDTDVKNSVDIPEALTVKVFAGADGYFSLYEDSGETAEFDGAKTSMTLKWKNNDSSAEFLIQKPEGDLSDLPQERQITIEFVGFSSKEEPQVKVNGEDKPATVDTTNQGLKVTLPNLPTESEYVVSFKSIELKENNVKERIETLLDEAQIDFIVKEKIDRIIFEEDNSQVVLGHLLALNLDTDLIKVLGEILLAAPVQ</sequence>
<dbReference type="InterPro" id="IPR033403">
    <property type="entry name" value="DUF5110"/>
</dbReference>
<comment type="caution">
    <text evidence="2">The sequence shown here is derived from an EMBL/GenBank/DDBJ whole genome shotgun (WGS) entry which is preliminary data.</text>
</comment>
<dbReference type="Gene3D" id="2.60.40.1180">
    <property type="entry name" value="Golgi alpha-mannosidase II"/>
    <property type="match status" value="1"/>
</dbReference>
<dbReference type="EMBL" id="BAAACW010000121">
    <property type="protein sequence ID" value="GAA0367095.1"/>
    <property type="molecule type" value="Genomic_DNA"/>
</dbReference>
<protein>
    <recommendedName>
        <fullName evidence="1">DUF5110 domain-containing protein</fullName>
    </recommendedName>
</protein>
<dbReference type="RefSeq" id="WP_343756042.1">
    <property type="nucleotide sequence ID" value="NZ_BAAACW010000121.1"/>
</dbReference>
<gene>
    <name evidence="2" type="ORF">GCM10008932_18870</name>
</gene>
<dbReference type="Pfam" id="PF17137">
    <property type="entry name" value="DUF5110"/>
    <property type="match status" value="1"/>
</dbReference>
<keyword evidence="3" id="KW-1185">Reference proteome</keyword>
<feature type="domain" description="DUF5110" evidence="1">
    <location>
        <begin position="36"/>
        <end position="104"/>
    </location>
</feature>
<evidence type="ECO:0000259" key="1">
    <source>
        <dbReference type="Pfam" id="PF17137"/>
    </source>
</evidence>
<accession>A0ABN0XLD6</accession>
<evidence type="ECO:0000313" key="3">
    <source>
        <dbReference type="Proteomes" id="UP001501166"/>
    </source>
</evidence>